<evidence type="ECO:0000313" key="8">
    <source>
        <dbReference type="WBParaSite" id="GPUH_0000371001-mRNA-1"/>
    </source>
</evidence>
<gene>
    <name evidence="6" type="ORF">GPUH_LOCUS3704</name>
</gene>
<evidence type="ECO:0000256" key="3">
    <source>
        <dbReference type="ARBA" id="ARBA00022989"/>
    </source>
</evidence>
<dbReference type="OrthoDB" id="425344at2759"/>
<comment type="subcellular location">
    <subcellularLocation>
        <location evidence="1">Membrane</location>
    </subcellularLocation>
</comment>
<protein>
    <submittedName>
        <fullName evidence="8">ANF_receptor domain-containing protein</fullName>
    </submittedName>
</protein>
<evidence type="ECO:0000256" key="4">
    <source>
        <dbReference type="ARBA" id="ARBA00023136"/>
    </source>
</evidence>
<dbReference type="InterPro" id="IPR001828">
    <property type="entry name" value="ANF_lig-bd_rcpt"/>
</dbReference>
<dbReference type="InterPro" id="IPR028082">
    <property type="entry name" value="Peripla_BP_I"/>
</dbReference>
<evidence type="ECO:0000313" key="7">
    <source>
        <dbReference type="Proteomes" id="UP000271098"/>
    </source>
</evidence>
<dbReference type="Gene3D" id="3.40.50.2300">
    <property type="match status" value="1"/>
</dbReference>
<reference evidence="6 7" key="2">
    <citation type="submission" date="2018-11" db="EMBL/GenBank/DDBJ databases">
        <authorList>
            <consortium name="Pathogen Informatics"/>
        </authorList>
    </citation>
    <scope>NUCLEOTIDE SEQUENCE [LARGE SCALE GENOMIC DNA]</scope>
</reference>
<evidence type="ECO:0000256" key="2">
    <source>
        <dbReference type="ARBA" id="ARBA00022692"/>
    </source>
</evidence>
<dbReference type="GO" id="GO:0016020">
    <property type="term" value="C:membrane"/>
    <property type="evidence" value="ECO:0007669"/>
    <property type="project" value="UniProtKB-SubCell"/>
</dbReference>
<keyword evidence="7" id="KW-1185">Reference proteome</keyword>
<dbReference type="EMBL" id="UYRT01006488">
    <property type="protein sequence ID" value="VDK40632.1"/>
    <property type="molecule type" value="Genomic_DNA"/>
</dbReference>
<feature type="domain" description="Receptor ligand binding region" evidence="5">
    <location>
        <begin position="25"/>
        <end position="60"/>
    </location>
</feature>
<dbReference type="Proteomes" id="UP000271098">
    <property type="component" value="Unassembled WGS sequence"/>
</dbReference>
<name>A0A183D4R2_9BILA</name>
<dbReference type="AlphaFoldDB" id="A0A183D4R2"/>
<keyword evidence="4" id="KW-0472">Membrane</keyword>
<proteinExistence type="predicted"/>
<dbReference type="SUPFAM" id="SSF53822">
    <property type="entry name" value="Periplasmic binding protein-like I"/>
    <property type="match status" value="1"/>
</dbReference>
<keyword evidence="2" id="KW-0812">Transmembrane</keyword>
<dbReference type="WBParaSite" id="GPUH_0000371001-mRNA-1">
    <property type="protein sequence ID" value="GPUH_0000371001-mRNA-1"/>
    <property type="gene ID" value="GPUH_0000371001"/>
</dbReference>
<evidence type="ECO:0000256" key="1">
    <source>
        <dbReference type="ARBA" id="ARBA00004370"/>
    </source>
</evidence>
<dbReference type="Pfam" id="PF01094">
    <property type="entry name" value="ANF_receptor"/>
    <property type="match status" value="1"/>
</dbReference>
<reference evidence="8" key="1">
    <citation type="submission" date="2016-06" db="UniProtKB">
        <authorList>
            <consortium name="WormBaseParasite"/>
        </authorList>
    </citation>
    <scope>IDENTIFICATION</scope>
</reference>
<organism evidence="8">
    <name type="scientific">Gongylonema pulchrum</name>
    <dbReference type="NCBI Taxonomy" id="637853"/>
    <lineage>
        <taxon>Eukaryota</taxon>
        <taxon>Metazoa</taxon>
        <taxon>Ecdysozoa</taxon>
        <taxon>Nematoda</taxon>
        <taxon>Chromadorea</taxon>
        <taxon>Rhabditida</taxon>
        <taxon>Spirurina</taxon>
        <taxon>Spiruromorpha</taxon>
        <taxon>Spiruroidea</taxon>
        <taxon>Gongylonematidae</taxon>
        <taxon>Gongylonema</taxon>
    </lineage>
</organism>
<evidence type="ECO:0000259" key="5">
    <source>
        <dbReference type="Pfam" id="PF01094"/>
    </source>
</evidence>
<keyword evidence="3" id="KW-1133">Transmembrane helix</keyword>
<accession>A0A183D4R2</accession>
<evidence type="ECO:0000313" key="6">
    <source>
        <dbReference type="EMBL" id="VDK40632.1"/>
    </source>
</evidence>
<sequence>MEQSIAFLREGVGQCSCCPTTGCQKKTAPVVAIVGPAKSSTTIAVQNLLQVFHIPQIGFMKEKQIFFYAGEGKISKNYLSNSEYLNFKVMVQQPLISPIRINMDTSCEWYRQMPGKLDLLLLCWSISTGPMWRSFIQLVWHLKIQGL</sequence>